<protein>
    <submittedName>
        <fullName evidence="2">Uncharacterized protein</fullName>
    </submittedName>
</protein>
<name>A0A4C1YHZ8_EUMVA</name>
<keyword evidence="3" id="KW-1185">Reference proteome</keyword>
<evidence type="ECO:0000313" key="2">
    <source>
        <dbReference type="EMBL" id="GBP74432.1"/>
    </source>
</evidence>
<gene>
    <name evidence="2" type="ORF">EVAR_60582_1</name>
</gene>
<dbReference type="EMBL" id="BGZK01001207">
    <property type="protein sequence ID" value="GBP74432.1"/>
    <property type="molecule type" value="Genomic_DNA"/>
</dbReference>
<evidence type="ECO:0000256" key="1">
    <source>
        <dbReference type="SAM" id="MobiDB-lite"/>
    </source>
</evidence>
<feature type="region of interest" description="Disordered" evidence="1">
    <location>
        <begin position="54"/>
        <end position="78"/>
    </location>
</feature>
<organism evidence="2 3">
    <name type="scientific">Eumeta variegata</name>
    <name type="common">Bagworm moth</name>
    <name type="synonym">Eumeta japonica</name>
    <dbReference type="NCBI Taxonomy" id="151549"/>
    <lineage>
        <taxon>Eukaryota</taxon>
        <taxon>Metazoa</taxon>
        <taxon>Ecdysozoa</taxon>
        <taxon>Arthropoda</taxon>
        <taxon>Hexapoda</taxon>
        <taxon>Insecta</taxon>
        <taxon>Pterygota</taxon>
        <taxon>Neoptera</taxon>
        <taxon>Endopterygota</taxon>
        <taxon>Lepidoptera</taxon>
        <taxon>Glossata</taxon>
        <taxon>Ditrysia</taxon>
        <taxon>Tineoidea</taxon>
        <taxon>Psychidae</taxon>
        <taxon>Oiketicinae</taxon>
        <taxon>Eumeta</taxon>
    </lineage>
</organism>
<feature type="compositionally biased region" description="Low complexity" evidence="1">
    <location>
        <begin position="63"/>
        <end position="78"/>
    </location>
</feature>
<dbReference type="AlphaFoldDB" id="A0A4C1YHZ8"/>
<accession>A0A4C1YHZ8</accession>
<sequence length="205" mass="22796">MKLALDDSPMLRPPTWPAGVGSYRSNGRLVDKGSGCNRLRRPFLSLVMRPYRRPHRHESRIKTATGDGAQSSTSAASALRTRPSLGILSSRIILANRYIDKGNSYESDRRARIEGRGERAADVRRRRDLPTSADVVGRIRRFTRGDKLATADALASARPRRLTCRRQVTSDPQTRTGPIRALDALTVTRPAARYLCYAGEHASGW</sequence>
<evidence type="ECO:0000313" key="3">
    <source>
        <dbReference type="Proteomes" id="UP000299102"/>
    </source>
</evidence>
<reference evidence="2 3" key="1">
    <citation type="journal article" date="2019" name="Commun. Biol.">
        <title>The bagworm genome reveals a unique fibroin gene that provides high tensile strength.</title>
        <authorList>
            <person name="Kono N."/>
            <person name="Nakamura H."/>
            <person name="Ohtoshi R."/>
            <person name="Tomita M."/>
            <person name="Numata K."/>
            <person name="Arakawa K."/>
        </authorList>
    </citation>
    <scope>NUCLEOTIDE SEQUENCE [LARGE SCALE GENOMIC DNA]</scope>
</reference>
<dbReference type="Proteomes" id="UP000299102">
    <property type="component" value="Unassembled WGS sequence"/>
</dbReference>
<comment type="caution">
    <text evidence="2">The sequence shown here is derived from an EMBL/GenBank/DDBJ whole genome shotgun (WGS) entry which is preliminary data.</text>
</comment>
<proteinExistence type="predicted"/>